<organism evidence="1 2">
    <name type="scientific">Pseudanabaena cinerea FACHB-1277</name>
    <dbReference type="NCBI Taxonomy" id="2949581"/>
    <lineage>
        <taxon>Bacteria</taxon>
        <taxon>Bacillati</taxon>
        <taxon>Cyanobacteriota</taxon>
        <taxon>Cyanophyceae</taxon>
        <taxon>Pseudanabaenales</taxon>
        <taxon>Pseudanabaenaceae</taxon>
        <taxon>Pseudanabaena</taxon>
        <taxon>Pseudanabaena cinerea</taxon>
    </lineage>
</organism>
<comment type="caution">
    <text evidence="1">The sequence shown here is derived from an EMBL/GenBank/DDBJ whole genome shotgun (WGS) entry which is preliminary data.</text>
</comment>
<reference evidence="1" key="1">
    <citation type="journal article" date="2015" name="ISME J.">
        <title>Draft Genome Sequence of Streptomyces incarnatus NRRL8089, which Produces the Nucleoside Antibiotic Sinefungin.</title>
        <authorList>
            <person name="Oshima K."/>
            <person name="Hattori M."/>
            <person name="Shimizu H."/>
            <person name="Fukuda K."/>
            <person name="Nemoto M."/>
            <person name="Inagaki K."/>
            <person name="Tamura T."/>
        </authorList>
    </citation>
    <scope>NUCLEOTIDE SEQUENCE</scope>
    <source>
        <strain evidence="1">FACHB-1277</strain>
    </source>
</reference>
<accession>A0A926USW7</accession>
<proteinExistence type="predicted"/>
<sequence length="68" mass="7688">MQVEVLERISSKDAEVILKFLPERIRAAIIARSKEIDYPIEATLEMAIASFLDTEAISFADCKPNRGY</sequence>
<protein>
    <submittedName>
        <fullName evidence="1">Uncharacterized protein</fullName>
    </submittedName>
</protein>
<dbReference type="AlphaFoldDB" id="A0A926USW7"/>
<dbReference type="Proteomes" id="UP000631421">
    <property type="component" value="Unassembled WGS sequence"/>
</dbReference>
<dbReference type="EMBL" id="JACJPY010000030">
    <property type="protein sequence ID" value="MBD2150656.1"/>
    <property type="molecule type" value="Genomic_DNA"/>
</dbReference>
<evidence type="ECO:0000313" key="2">
    <source>
        <dbReference type="Proteomes" id="UP000631421"/>
    </source>
</evidence>
<reference evidence="1" key="2">
    <citation type="submission" date="2020-08" db="EMBL/GenBank/DDBJ databases">
        <authorList>
            <person name="Chen M."/>
            <person name="Teng W."/>
            <person name="Zhao L."/>
            <person name="Hu C."/>
            <person name="Zhou Y."/>
            <person name="Han B."/>
            <person name="Song L."/>
            <person name="Shu W."/>
        </authorList>
    </citation>
    <scope>NUCLEOTIDE SEQUENCE</scope>
    <source>
        <strain evidence="1">FACHB-1277</strain>
    </source>
</reference>
<dbReference type="RefSeq" id="WP_190351015.1">
    <property type="nucleotide sequence ID" value="NZ_JACJPY010000030.1"/>
</dbReference>
<name>A0A926USW7_9CYAN</name>
<keyword evidence="2" id="KW-1185">Reference proteome</keyword>
<evidence type="ECO:0000313" key="1">
    <source>
        <dbReference type="EMBL" id="MBD2150656.1"/>
    </source>
</evidence>
<gene>
    <name evidence="1" type="ORF">H6F44_11070</name>
</gene>